<dbReference type="EMBL" id="CAJHNH020001729">
    <property type="protein sequence ID" value="CAG5124228.1"/>
    <property type="molecule type" value="Genomic_DNA"/>
</dbReference>
<evidence type="ECO:0000313" key="1">
    <source>
        <dbReference type="EMBL" id="CAG5124228.1"/>
    </source>
</evidence>
<comment type="caution">
    <text evidence="1">The sequence shown here is derived from an EMBL/GenBank/DDBJ whole genome shotgun (WGS) entry which is preliminary data.</text>
</comment>
<dbReference type="GO" id="GO:0036064">
    <property type="term" value="C:ciliary basal body"/>
    <property type="evidence" value="ECO:0007669"/>
    <property type="project" value="TreeGrafter"/>
</dbReference>
<keyword evidence="2" id="KW-1185">Reference proteome</keyword>
<name>A0A8S3Z7S5_9EUPU</name>
<protein>
    <submittedName>
        <fullName evidence="1">Uncharacterized protein</fullName>
    </submittedName>
</protein>
<dbReference type="Proteomes" id="UP000678393">
    <property type="component" value="Unassembled WGS sequence"/>
</dbReference>
<sequence length="159" mass="17769">MMDQIHLVGEEEDDYAGFNDYNAALDTEDLVHDETFQKAVLRTSHGRRPPVSTTLATAARGRMALSSSMGRPGSGIAIQAGQARPMTAVRAAGFTSAGNRRKLLWCFLFVPGLLYQDIHNWFVCAYSCCTMIFRNSLFVLELLYHDIHKWLVCAWAVVP</sequence>
<dbReference type="AlphaFoldDB" id="A0A8S3Z7S5"/>
<dbReference type="PANTHER" id="PTHR44117:SF1">
    <property type="entry name" value="INTRAFLAGELLAR TRANSPORT PROTEIN 88 HOMOLOG"/>
    <property type="match status" value="1"/>
</dbReference>
<dbReference type="GO" id="GO:0005814">
    <property type="term" value="C:centriole"/>
    <property type="evidence" value="ECO:0007669"/>
    <property type="project" value="TreeGrafter"/>
</dbReference>
<dbReference type="GO" id="GO:0097730">
    <property type="term" value="C:non-motile cilium"/>
    <property type="evidence" value="ECO:0007669"/>
    <property type="project" value="TreeGrafter"/>
</dbReference>
<gene>
    <name evidence="1" type="ORF">CUNI_LOCUS9786</name>
</gene>
<dbReference type="GO" id="GO:1905515">
    <property type="term" value="P:non-motile cilium assembly"/>
    <property type="evidence" value="ECO:0007669"/>
    <property type="project" value="TreeGrafter"/>
</dbReference>
<dbReference type="PANTHER" id="PTHR44117">
    <property type="entry name" value="INTRAFLAGELLAR TRANSPORT PROTEIN 88 HOMOLOG"/>
    <property type="match status" value="1"/>
</dbReference>
<accession>A0A8S3Z7S5</accession>
<evidence type="ECO:0000313" key="2">
    <source>
        <dbReference type="Proteomes" id="UP000678393"/>
    </source>
</evidence>
<dbReference type="GO" id="GO:0019894">
    <property type="term" value="F:kinesin binding"/>
    <property type="evidence" value="ECO:0007669"/>
    <property type="project" value="TreeGrafter"/>
</dbReference>
<proteinExistence type="predicted"/>
<dbReference type="OrthoDB" id="6147450at2759"/>
<dbReference type="GO" id="GO:0042073">
    <property type="term" value="P:intraciliary transport"/>
    <property type="evidence" value="ECO:0007669"/>
    <property type="project" value="TreeGrafter"/>
</dbReference>
<reference evidence="1" key="1">
    <citation type="submission" date="2021-04" db="EMBL/GenBank/DDBJ databases">
        <authorList>
            <consortium name="Molecular Ecology Group"/>
        </authorList>
    </citation>
    <scope>NUCLEOTIDE SEQUENCE</scope>
</reference>
<dbReference type="GO" id="GO:0097546">
    <property type="term" value="C:ciliary base"/>
    <property type="evidence" value="ECO:0007669"/>
    <property type="project" value="TreeGrafter"/>
</dbReference>
<organism evidence="1 2">
    <name type="scientific">Candidula unifasciata</name>
    <dbReference type="NCBI Taxonomy" id="100452"/>
    <lineage>
        <taxon>Eukaryota</taxon>
        <taxon>Metazoa</taxon>
        <taxon>Spiralia</taxon>
        <taxon>Lophotrochozoa</taxon>
        <taxon>Mollusca</taxon>
        <taxon>Gastropoda</taxon>
        <taxon>Heterobranchia</taxon>
        <taxon>Euthyneura</taxon>
        <taxon>Panpulmonata</taxon>
        <taxon>Eupulmonata</taxon>
        <taxon>Stylommatophora</taxon>
        <taxon>Helicina</taxon>
        <taxon>Helicoidea</taxon>
        <taxon>Geomitridae</taxon>
        <taxon>Candidula</taxon>
    </lineage>
</organism>